<keyword evidence="1" id="KW-1133">Transmembrane helix</keyword>
<feature type="transmembrane region" description="Helical" evidence="1">
    <location>
        <begin position="118"/>
        <end position="141"/>
    </location>
</feature>
<dbReference type="CDD" id="cd21416">
    <property type="entry name" value="HDC_protein"/>
    <property type="match status" value="1"/>
</dbReference>
<organism evidence="2">
    <name type="scientific">bioreactor metagenome</name>
    <dbReference type="NCBI Taxonomy" id="1076179"/>
    <lineage>
        <taxon>unclassified sequences</taxon>
        <taxon>metagenomes</taxon>
        <taxon>ecological metagenomes</taxon>
    </lineage>
</organism>
<evidence type="ECO:0000256" key="1">
    <source>
        <dbReference type="SAM" id="Phobius"/>
    </source>
</evidence>
<sequence>MSWSLEISLLFFLIIVFISQTLASRLSSYVPMPLVLGIISIIGFSSGIVPRDVIEKSNMIAVGIIAYNMLVINSGTMIDLKFIKMNRKDSITCISSAIVIFFIVGTGMKGIIGKELALLSSGSVIGGGATCAIASYVIAGIEPSLAVYPWMIFMFQGLFAVPVIMWALKKEAKIYSEEFRNQNIGAHCINEAALNSFGETHIRLCKKIKPGYRNTAYYLGSIMAINVLNKYIHIKIGLEINQNATALLAGFLFKEMGLIEAGPMHKSDSFGLLLLGLMGLMVNTLSKNPVENILRLMSPMILIFLVSMSVLVAIAVIFSKIYKASPYGRIAMNLNCLMGFPVNRALVEKAASVGATKEEKEYICMKLTPLMNIGTMLVVNTISIIIISLAVNFIR</sequence>
<comment type="caution">
    <text evidence="2">The sequence shown here is derived from an EMBL/GenBank/DDBJ whole genome shotgun (WGS) entry which is preliminary data.</text>
</comment>
<name>A0A644YQ35_9ZZZZ</name>
<feature type="transmembrane region" description="Helical" evidence="1">
    <location>
        <begin position="147"/>
        <end position="168"/>
    </location>
</feature>
<keyword evidence="1" id="KW-0812">Transmembrane</keyword>
<proteinExistence type="predicted"/>
<reference evidence="2" key="1">
    <citation type="submission" date="2019-08" db="EMBL/GenBank/DDBJ databases">
        <authorList>
            <person name="Kucharzyk K."/>
            <person name="Murdoch R.W."/>
            <person name="Higgins S."/>
            <person name="Loffler F."/>
        </authorList>
    </citation>
    <scope>NUCLEOTIDE SEQUENCE</scope>
</reference>
<gene>
    <name evidence="2" type="ORF">SDC9_75119</name>
</gene>
<keyword evidence="1" id="KW-0472">Membrane</keyword>
<accession>A0A644YQ35</accession>
<dbReference type="InterPro" id="IPR049576">
    <property type="entry name" value="HDC-like"/>
</dbReference>
<feature type="transmembrane region" description="Helical" evidence="1">
    <location>
        <begin position="89"/>
        <end position="106"/>
    </location>
</feature>
<feature type="transmembrane region" description="Helical" evidence="1">
    <location>
        <begin position="269"/>
        <end position="286"/>
    </location>
</feature>
<feature type="transmembrane region" description="Helical" evidence="1">
    <location>
        <begin position="298"/>
        <end position="322"/>
    </location>
</feature>
<protein>
    <submittedName>
        <fullName evidence="2">Uncharacterized protein</fullName>
    </submittedName>
</protein>
<feature type="transmembrane region" description="Helical" evidence="1">
    <location>
        <begin position="33"/>
        <end position="49"/>
    </location>
</feature>
<feature type="transmembrane region" description="Helical" evidence="1">
    <location>
        <begin position="370"/>
        <end position="394"/>
    </location>
</feature>
<dbReference type="EMBL" id="VSSQ01005295">
    <property type="protein sequence ID" value="MPM28593.1"/>
    <property type="molecule type" value="Genomic_DNA"/>
</dbReference>
<evidence type="ECO:0000313" key="2">
    <source>
        <dbReference type="EMBL" id="MPM28593.1"/>
    </source>
</evidence>
<feature type="transmembrane region" description="Helical" evidence="1">
    <location>
        <begin position="61"/>
        <end position="83"/>
    </location>
</feature>
<dbReference type="AlphaFoldDB" id="A0A644YQ35"/>